<keyword evidence="2" id="KW-1185">Reference proteome</keyword>
<comment type="caution">
    <text evidence="1">The sequence shown here is derived from an EMBL/GenBank/DDBJ whole genome shotgun (WGS) entry which is preliminary data.</text>
</comment>
<organism evidence="1 2">
    <name type="scientific">Neurospora tetraspora</name>
    <dbReference type="NCBI Taxonomy" id="94610"/>
    <lineage>
        <taxon>Eukaryota</taxon>
        <taxon>Fungi</taxon>
        <taxon>Dikarya</taxon>
        <taxon>Ascomycota</taxon>
        <taxon>Pezizomycotina</taxon>
        <taxon>Sordariomycetes</taxon>
        <taxon>Sordariomycetidae</taxon>
        <taxon>Sordariales</taxon>
        <taxon>Sordariaceae</taxon>
        <taxon>Neurospora</taxon>
    </lineage>
</organism>
<evidence type="ECO:0000313" key="2">
    <source>
        <dbReference type="Proteomes" id="UP001278500"/>
    </source>
</evidence>
<proteinExistence type="predicted"/>
<reference evidence="1" key="2">
    <citation type="submission" date="2023-06" db="EMBL/GenBank/DDBJ databases">
        <authorList>
            <consortium name="Lawrence Berkeley National Laboratory"/>
            <person name="Haridas S."/>
            <person name="Hensen N."/>
            <person name="Bonometti L."/>
            <person name="Westerberg I."/>
            <person name="Brannstrom I.O."/>
            <person name="Guillou S."/>
            <person name="Cros-Aarteil S."/>
            <person name="Calhoun S."/>
            <person name="Kuo A."/>
            <person name="Mondo S."/>
            <person name="Pangilinan J."/>
            <person name="Riley R."/>
            <person name="Labutti K."/>
            <person name="Andreopoulos B."/>
            <person name="Lipzen A."/>
            <person name="Chen C."/>
            <person name="Yanf M."/>
            <person name="Daum C."/>
            <person name="Ng V."/>
            <person name="Clum A."/>
            <person name="Steindorff A."/>
            <person name="Ohm R."/>
            <person name="Martin F."/>
            <person name="Silar P."/>
            <person name="Natvig D."/>
            <person name="Lalanne C."/>
            <person name="Gautier V."/>
            <person name="Ament-Velasquez S.L."/>
            <person name="Kruys A."/>
            <person name="Hutchinson M.I."/>
            <person name="Powell A.J."/>
            <person name="Barry K."/>
            <person name="Miller A.N."/>
            <person name="Grigoriev I.V."/>
            <person name="Debuchy R."/>
            <person name="Gladieux P."/>
            <person name="Thoren M.H."/>
            <person name="Johannesson H."/>
        </authorList>
    </citation>
    <scope>NUCLEOTIDE SEQUENCE</scope>
    <source>
        <strain evidence="1">CBS 560.94</strain>
    </source>
</reference>
<name>A0AAE0JB92_9PEZI</name>
<sequence length="240" mass="23720">MSDNGYGIGCIPMRKGHEEPCVVMNEEPCVVMNEEPCVVMRTEKKGRKVNVMLMAAAISALGVTGANAQMGYGSAGAVTGSSSGACVSSASACVPTTITVTPSVSAAADQTTAEVDGVQGSASSTSGDTMTYITKTSTATLTHTATFVKASQPAGNATVTATQHNGTTTETAIAMTGTGTGVSSWATGPYHSAANGTYASPTATLGHPQHAGASTSSSVSYTHLAVALFASAALGAVLGA</sequence>
<dbReference type="EMBL" id="JAUEPP010000006">
    <property type="protein sequence ID" value="KAK3340857.1"/>
    <property type="molecule type" value="Genomic_DNA"/>
</dbReference>
<evidence type="ECO:0000313" key="1">
    <source>
        <dbReference type="EMBL" id="KAK3340857.1"/>
    </source>
</evidence>
<dbReference type="AlphaFoldDB" id="A0AAE0JB92"/>
<protein>
    <submittedName>
        <fullName evidence="1">Uncharacterized protein</fullName>
    </submittedName>
</protein>
<dbReference type="RefSeq" id="XP_062679799.1">
    <property type="nucleotide sequence ID" value="XM_062822779.1"/>
</dbReference>
<reference evidence="1" key="1">
    <citation type="journal article" date="2023" name="Mol. Phylogenet. Evol.">
        <title>Genome-scale phylogeny and comparative genomics of the fungal order Sordariales.</title>
        <authorList>
            <person name="Hensen N."/>
            <person name="Bonometti L."/>
            <person name="Westerberg I."/>
            <person name="Brannstrom I.O."/>
            <person name="Guillou S."/>
            <person name="Cros-Aarteil S."/>
            <person name="Calhoun S."/>
            <person name="Haridas S."/>
            <person name="Kuo A."/>
            <person name="Mondo S."/>
            <person name="Pangilinan J."/>
            <person name="Riley R."/>
            <person name="LaButti K."/>
            <person name="Andreopoulos B."/>
            <person name="Lipzen A."/>
            <person name="Chen C."/>
            <person name="Yan M."/>
            <person name="Daum C."/>
            <person name="Ng V."/>
            <person name="Clum A."/>
            <person name="Steindorff A."/>
            <person name="Ohm R.A."/>
            <person name="Martin F."/>
            <person name="Silar P."/>
            <person name="Natvig D.O."/>
            <person name="Lalanne C."/>
            <person name="Gautier V."/>
            <person name="Ament-Velasquez S.L."/>
            <person name="Kruys A."/>
            <person name="Hutchinson M.I."/>
            <person name="Powell A.J."/>
            <person name="Barry K."/>
            <person name="Miller A.N."/>
            <person name="Grigoriev I.V."/>
            <person name="Debuchy R."/>
            <person name="Gladieux P."/>
            <person name="Hiltunen Thoren M."/>
            <person name="Johannesson H."/>
        </authorList>
    </citation>
    <scope>NUCLEOTIDE SEQUENCE</scope>
    <source>
        <strain evidence="1">CBS 560.94</strain>
    </source>
</reference>
<dbReference type="Proteomes" id="UP001278500">
    <property type="component" value="Unassembled WGS sequence"/>
</dbReference>
<accession>A0AAE0JB92</accession>
<gene>
    <name evidence="1" type="ORF">B0H65DRAFT_273738</name>
</gene>
<dbReference type="GeneID" id="87859933"/>